<name>A0A7J8W120_9ROSI</name>
<gene>
    <name evidence="1" type="ORF">Goklo_001253</name>
</gene>
<dbReference type="EMBL" id="JABFAB010000013">
    <property type="protein sequence ID" value="MBA0668329.1"/>
    <property type="molecule type" value="Genomic_DNA"/>
</dbReference>
<evidence type="ECO:0000313" key="2">
    <source>
        <dbReference type="Proteomes" id="UP000593573"/>
    </source>
</evidence>
<proteinExistence type="predicted"/>
<comment type="caution">
    <text evidence="1">The sequence shown here is derived from an EMBL/GenBank/DDBJ whole genome shotgun (WGS) entry which is preliminary data.</text>
</comment>
<dbReference type="AlphaFoldDB" id="A0A7J8W120"/>
<keyword evidence="2" id="KW-1185">Reference proteome</keyword>
<organism evidence="1 2">
    <name type="scientific">Gossypium klotzschianum</name>
    <dbReference type="NCBI Taxonomy" id="34286"/>
    <lineage>
        <taxon>Eukaryota</taxon>
        <taxon>Viridiplantae</taxon>
        <taxon>Streptophyta</taxon>
        <taxon>Embryophyta</taxon>
        <taxon>Tracheophyta</taxon>
        <taxon>Spermatophyta</taxon>
        <taxon>Magnoliopsida</taxon>
        <taxon>eudicotyledons</taxon>
        <taxon>Gunneridae</taxon>
        <taxon>Pentapetalae</taxon>
        <taxon>rosids</taxon>
        <taxon>malvids</taxon>
        <taxon>Malvales</taxon>
        <taxon>Malvaceae</taxon>
        <taxon>Malvoideae</taxon>
        <taxon>Gossypium</taxon>
    </lineage>
</organism>
<dbReference type="Proteomes" id="UP000593573">
    <property type="component" value="Unassembled WGS sequence"/>
</dbReference>
<sequence>MGVVGYAPLLVLRQHRSRQFTPVTQVLGQCEVRESTIISLRQTKKTLVQ</sequence>
<reference evidence="1 2" key="1">
    <citation type="journal article" date="2019" name="Genome Biol. Evol.">
        <title>Insights into the evolution of the New World diploid cottons (Gossypium, subgenus Houzingenia) based on genome sequencing.</title>
        <authorList>
            <person name="Grover C.E."/>
            <person name="Arick M.A. 2nd"/>
            <person name="Thrash A."/>
            <person name="Conover J.L."/>
            <person name="Sanders W.S."/>
            <person name="Peterson D.G."/>
            <person name="Frelichowski J.E."/>
            <person name="Scheffler J.A."/>
            <person name="Scheffler B.E."/>
            <person name="Wendel J.F."/>
        </authorList>
    </citation>
    <scope>NUCLEOTIDE SEQUENCE [LARGE SCALE GENOMIC DNA]</scope>
    <source>
        <strain evidence="1">57</strain>
        <tissue evidence="1">Leaf</tissue>
    </source>
</reference>
<protein>
    <submittedName>
        <fullName evidence="1">Uncharacterized protein</fullName>
    </submittedName>
</protein>
<accession>A0A7J8W120</accession>
<evidence type="ECO:0000313" key="1">
    <source>
        <dbReference type="EMBL" id="MBA0668329.1"/>
    </source>
</evidence>